<evidence type="ECO:0000313" key="1">
    <source>
        <dbReference type="EMBL" id="BAT70250.1"/>
    </source>
</evidence>
<sequence length="226" mass="27566">MFELLKFLKKRLFGQDALEIFIEKYNYTIYETLPKNYELMSIYEEFIIKNGGVIVKNVEEDINFIKKDRNACNYDIIRWNRFLKNQKRLYLEELKRISDEKMEYIFRGSKALKIAFSIITKYVNEFKKTFKIKLFIRRLIRNKNSTQSLRLLYVIYTIYDIKRYYFMKKNNNKRISNLYSILIILRTINLLIEIKYLGTAKVQPIKNSFISFGLFELIYQILFFIK</sequence>
<dbReference type="RefSeq" id="YP_009193355.1">
    <property type="nucleotide sequence ID" value="NC_028737.1"/>
</dbReference>
<gene>
    <name evidence="1" type="primary">urf227_1</name>
    <name evidence="2" type="synonym">urf227_2</name>
</gene>
<protein>
    <submittedName>
        <fullName evidence="1">Uncharacterized protein</fullName>
    </submittedName>
</protein>
<reference evidence="1" key="1">
    <citation type="submission" date="2015-02" db="EMBL/GenBank/DDBJ databases">
        <title>A plastid genome of a nonphotosynthetic diatom.</title>
        <authorList>
            <person name="Kamikawa R."/>
            <person name="Inagaki Y."/>
        </authorList>
    </citation>
    <scope>NUCLEOTIDE SEQUENCE</scope>
    <source>
        <strain evidence="1">IriIs04</strain>
    </source>
</reference>
<evidence type="ECO:0000313" key="2">
    <source>
        <dbReference type="EMBL" id="BAT70280.1"/>
    </source>
</evidence>
<dbReference type="GeneID" id="26522723"/>
<proteinExistence type="predicted"/>
<geneLocation type="plastid" evidence="1"/>
<dbReference type="AlphaFoldDB" id="A0A0S3QPJ0"/>
<dbReference type="EMBL" id="LC028895">
    <property type="protein sequence ID" value="BAT70250.1"/>
    <property type="molecule type" value="Genomic_DNA"/>
</dbReference>
<accession>A0A0S3QPJ0</accession>
<dbReference type="RefSeq" id="YP_009193325.1">
    <property type="nucleotide sequence ID" value="NC_028737.1"/>
</dbReference>
<dbReference type="GeneID" id="26522715"/>
<keyword evidence="1" id="KW-0934">Plastid</keyword>
<dbReference type="EMBL" id="LC028895">
    <property type="protein sequence ID" value="BAT70280.1"/>
    <property type="molecule type" value="Genomic_DNA"/>
</dbReference>
<organism evidence="1">
    <name type="scientific">Nitzschia sp. IriIs04</name>
    <dbReference type="NCBI Taxonomy" id="1444690"/>
    <lineage>
        <taxon>Eukaryota</taxon>
        <taxon>Sar</taxon>
        <taxon>Stramenopiles</taxon>
        <taxon>Ochrophyta</taxon>
        <taxon>Bacillariophyta</taxon>
        <taxon>Bacillariophyceae</taxon>
        <taxon>Bacillariophycidae</taxon>
        <taxon>Bacillariales</taxon>
        <taxon>Bacillariaceae</taxon>
        <taxon>Nitzschia</taxon>
    </lineage>
</organism>
<name>A0A0S3QPJ0_9STRA</name>